<dbReference type="SUPFAM" id="SSF46894">
    <property type="entry name" value="C-terminal effector domain of the bipartite response regulators"/>
    <property type="match status" value="1"/>
</dbReference>
<dbReference type="GO" id="GO:0032993">
    <property type="term" value="C:protein-DNA complex"/>
    <property type="evidence" value="ECO:0007669"/>
    <property type="project" value="TreeGrafter"/>
</dbReference>
<dbReference type="InterPro" id="IPR016032">
    <property type="entry name" value="Sig_transdc_resp-reg_C-effctor"/>
</dbReference>
<name>A0A944MAK9_9GAMM</name>
<organism evidence="8 9">
    <name type="scientific">Candidatus Thiodiazotropha taylori</name>
    <dbReference type="NCBI Taxonomy" id="2792791"/>
    <lineage>
        <taxon>Bacteria</taxon>
        <taxon>Pseudomonadati</taxon>
        <taxon>Pseudomonadota</taxon>
        <taxon>Gammaproteobacteria</taxon>
        <taxon>Chromatiales</taxon>
        <taxon>Sedimenticolaceae</taxon>
        <taxon>Candidatus Thiodiazotropha</taxon>
    </lineage>
</organism>
<keyword evidence="3 5" id="KW-0238">DNA-binding</keyword>
<dbReference type="Pfam" id="PF00072">
    <property type="entry name" value="Response_reg"/>
    <property type="match status" value="1"/>
</dbReference>
<dbReference type="InterPro" id="IPR036388">
    <property type="entry name" value="WH-like_DNA-bd_sf"/>
</dbReference>
<dbReference type="GO" id="GO:0000976">
    <property type="term" value="F:transcription cis-regulatory region binding"/>
    <property type="evidence" value="ECO:0007669"/>
    <property type="project" value="TreeGrafter"/>
</dbReference>
<keyword evidence="1 4" id="KW-0597">Phosphoprotein</keyword>
<dbReference type="Proteomes" id="UP000770889">
    <property type="component" value="Unassembled WGS sequence"/>
</dbReference>
<keyword evidence="2" id="KW-0902">Two-component regulatory system</keyword>
<dbReference type="GO" id="GO:0006355">
    <property type="term" value="P:regulation of DNA-templated transcription"/>
    <property type="evidence" value="ECO:0007669"/>
    <property type="project" value="InterPro"/>
</dbReference>
<dbReference type="PANTHER" id="PTHR48111:SF40">
    <property type="entry name" value="PHOSPHATE REGULON TRANSCRIPTIONAL REGULATORY PROTEIN PHOB"/>
    <property type="match status" value="1"/>
</dbReference>
<feature type="domain" description="OmpR/PhoB-type" evidence="7">
    <location>
        <begin position="124"/>
        <end position="223"/>
    </location>
</feature>
<dbReference type="InterPro" id="IPR011006">
    <property type="entry name" value="CheY-like_superfamily"/>
</dbReference>
<dbReference type="InterPro" id="IPR001867">
    <property type="entry name" value="OmpR/PhoB-type_DNA-bd"/>
</dbReference>
<feature type="DNA-binding region" description="OmpR/PhoB-type" evidence="5">
    <location>
        <begin position="124"/>
        <end position="223"/>
    </location>
</feature>
<evidence type="ECO:0000313" key="9">
    <source>
        <dbReference type="Proteomes" id="UP000770889"/>
    </source>
</evidence>
<dbReference type="EMBL" id="JAHHGM010000011">
    <property type="protein sequence ID" value="MBT2989857.1"/>
    <property type="molecule type" value="Genomic_DNA"/>
</dbReference>
<evidence type="ECO:0000256" key="3">
    <source>
        <dbReference type="ARBA" id="ARBA00023125"/>
    </source>
</evidence>
<dbReference type="InterPro" id="IPR039420">
    <property type="entry name" value="WalR-like"/>
</dbReference>
<dbReference type="SUPFAM" id="SSF52172">
    <property type="entry name" value="CheY-like"/>
    <property type="match status" value="1"/>
</dbReference>
<feature type="domain" description="Response regulatory" evidence="6">
    <location>
        <begin position="2"/>
        <end position="117"/>
    </location>
</feature>
<dbReference type="PANTHER" id="PTHR48111">
    <property type="entry name" value="REGULATOR OF RPOS"/>
    <property type="match status" value="1"/>
</dbReference>
<dbReference type="CDD" id="cd00383">
    <property type="entry name" value="trans_reg_C"/>
    <property type="match status" value="1"/>
</dbReference>
<evidence type="ECO:0000256" key="2">
    <source>
        <dbReference type="ARBA" id="ARBA00023012"/>
    </source>
</evidence>
<reference evidence="8 9" key="1">
    <citation type="submission" date="2021-05" db="EMBL/GenBank/DDBJ databases">
        <title>Genetic and Functional Diversity in Clade A Lucinid endosymbionts from the Bahamas.</title>
        <authorList>
            <person name="Giani N.M."/>
            <person name="Engel A.S."/>
            <person name="Campbell B.J."/>
        </authorList>
    </citation>
    <scope>NUCLEOTIDE SEQUENCE [LARGE SCALE GENOMIC DNA]</scope>
    <source>
        <strain evidence="8">LUC16012Gg_MoonRockCtena</strain>
    </source>
</reference>
<dbReference type="GO" id="GO:0005829">
    <property type="term" value="C:cytosol"/>
    <property type="evidence" value="ECO:0007669"/>
    <property type="project" value="TreeGrafter"/>
</dbReference>
<sequence>MRIAYLEDDKVQSAVMKEWLEAEGYVCRAFDNADSFMRELRHETYDLLIMDWELPEKSGVEVLSWLRSDREWDLPVFFITHRDGEADIIEALEKGADDYLAKPVNREIMLARIKALVRRHSGRRDHIEVSGFALNKENKTLTLNGAPVDMTEKEFQLAWMLFTNIGRLLSRDHLLESIWGFGPGLMTRTVDTHISRLRRKLGLTPENGWRLKAVYHQGYRLEQLDDQDSLT</sequence>
<feature type="modified residue" description="4-aspartylphosphate" evidence="4">
    <location>
        <position position="51"/>
    </location>
</feature>
<dbReference type="SMART" id="SM00448">
    <property type="entry name" value="REC"/>
    <property type="match status" value="1"/>
</dbReference>
<proteinExistence type="predicted"/>
<dbReference type="AlphaFoldDB" id="A0A944MAK9"/>
<dbReference type="InterPro" id="IPR001789">
    <property type="entry name" value="Sig_transdc_resp-reg_receiver"/>
</dbReference>
<dbReference type="PROSITE" id="PS50110">
    <property type="entry name" value="RESPONSE_REGULATORY"/>
    <property type="match status" value="1"/>
</dbReference>
<evidence type="ECO:0000259" key="7">
    <source>
        <dbReference type="PROSITE" id="PS51755"/>
    </source>
</evidence>
<dbReference type="SMART" id="SM00862">
    <property type="entry name" value="Trans_reg_C"/>
    <property type="match status" value="1"/>
</dbReference>
<evidence type="ECO:0000256" key="1">
    <source>
        <dbReference type="ARBA" id="ARBA00022553"/>
    </source>
</evidence>
<evidence type="ECO:0000313" key="8">
    <source>
        <dbReference type="EMBL" id="MBT2989857.1"/>
    </source>
</evidence>
<dbReference type="Gene3D" id="3.40.50.2300">
    <property type="match status" value="1"/>
</dbReference>
<comment type="caution">
    <text evidence="8">The sequence shown here is derived from an EMBL/GenBank/DDBJ whole genome shotgun (WGS) entry which is preliminary data.</text>
</comment>
<protein>
    <submittedName>
        <fullName evidence="8">Response regulator transcription factor</fullName>
    </submittedName>
</protein>
<dbReference type="Gene3D" id="1.10.10.10">
    <property type="entry name" value="Winged helix-like DNA-binding domain superfamily/Winged helix DNA-binding domain"/>
    <property type="match status" value="1"/>
</dbReference>
<dbReference type="CDD" id="cd17574">
    <property type="entry name" value="REC_OmpR"/>
    <property type="match status" value="1"/>
</dbReference>
<evidence type="ECO:0000259" key="6">
    <source>
        <dbReference type="PROSITE" id="PS50110"/>
    </source>
</evidence>
<dbReference type="Pfam" id="PF00486">
    <property type="entry name" value="Trans_reg_C"/>
    <property type="match status" value="1"/>
</dbReference>
<dbReference type="PROSITE" id="PS51755">
    <property type="entry name" value="OMPR_PHOB"/>
    <property type="match status" value="1"/>
</dbReference>
<accession>A0A944MAK9</accession>
<evidence type="ECO:0000256" key="5">
    <source>
        <dbReference type="PROSITE-ProRule" id="PRU01091"/>
    </source>
</evidence>
<dbReference type="GO" id="GO:0000156">
    <property type="term" value="F:phosphorelay response regulator activity"/>
    <property type="evidence" value="ECO:0007669"/>
    <property type="project" value="TreeGrafter"/>
</dbReference>
<gene>
    <name evidence="8" type="ORF">KME65_12960</name>
</gene>
<evidence type="ECO:0000256" key="4">
    <source>
        <dbReference type="PROSITE-ProRule" id="PRU00169"/>
    </source>
</evidence>